<organism evidence="2 3">
    <name type="scientific">Tritrichomonas musculus</name>
    <dbReference type="NCBI Taxonomy" id="1915356"/>
    <lineage>
        <taxon>Eukaryota</taxon>
        <taxon>Metamonada</taxon>
        <taxon>Parabasalia</taxon>
        <taxon>Tritrichomonadida</taxon>
        <taxon>Tritrichomonadidae</taxon>
        <taxon>Tritrichomonas</taxon>
    </lineage>
</organism>
<gene>
    <name evidence="2" type="ORF">M9Y10_012217</name>
</gene>
<evidence type="ECO:0000313" key="2">
    <source>
        <dbReference type="EMBL" id="KAK8860552.1"/>
    </source>
</evidence>
<keyword evidence="3" id="KW-1185">Reference proteome</keyword>
<feature type="compositionally biased region" description="Polar residues" evidence="1">
    <location>
        <begin position="42"/>
        <end position="52"/>
    </location>
</feature>
<protein>
    <submittedName>
        <fullName evidence="2">Uncharacterized protein</fullName>
    </submittedName>
</protein>
<name>A0ABR2IBX0_9EUKA</name>
<dbReference type="EMBL" id="JAPFFF010000018">
    <property type="protein sequence ID" value="KAK8860552.1"/>
    <property type="molecule type" value="Genomic_DNA"/>
</dbReference>
<evidence type="ECO:0000256" key="1">
    <source>
        <dbReference type="SAM" id="MobiDB-lite"/>
    </source>
</evidence>
<sequence length="91" mass="9964">MRSGLDSVEESPVKIIEDNEEVEHANCAETGEESFVDHQNDGDGSNLLQGRSASIEEEQPDGNAAVHDGELVQQQKELENKSLQDRSVSNI</sequence>
<comment type="caution">
    <text evidence="2">The sequence shown here is derived from an EMBL/GenBank/DDBJ whole genome shotgun (WGS) entry which is preliminary data.</text>
</comment>
<reference evidence="2 3" key="1">
    <citation type="submission" date="2024-04" db="EMBL/GenBank/DDBJ databases">
        <title>Tritrichomonas musculus Genome.</title>
        <authorList>
            <person name="Alves-Ferreira E."/>
            <person name="Grigg M."/>
            <person name="Lorenzi H."/>
            <person name="Galac M."/>
        </authorList>
    </citation>
    <scope>NUCLEOTIDE SEQUENCE [LARGE SCALE GENOMIC DNA]</scope>
    <source>
        <strain evidence="2 3">EAF2021</strain>
    </source>
</reference>
<evidence type="ECO:0000313" key="3">
    <source>
        <dbReference type="Proteomes" id="UP001470230"/>
    </source>
</evidence>
<dbReference type="Proteomes" id="UP001470230">
    <property type="component" value="Unassembled WGS sequence"/>
</dbReference>
<proteinExistence type="predicted"/>
<accession>A0ABR2IBX0</accession>
<feature type="compositionally biased region" description="Basic and acidic residues" evidence="1">
    <location>
        <begin position="11"/>
        <end position="26"/>
    </location>
</feature>
<feature type="region of interest" description="Disordered" evidence="1">
    <location>
        <begin position="1"/>
        <end position="68"/>
    </location>
</feature>